<keyword evidence="8" id="KW-1185">Reference proteome</keyword>
<dbReference type="PIRSF" id="PIRSF001434">
    <property type="entry name" value="CGS"/>
    <property type="match status" value="1"/>
</dbReference>
<dbReference type="EMBL" id="CP002505">
    <property type="protein sequence ID" value="ADW71842.1"/>
    <property type="molecule type" value="Genomic_DNA"/>
</dbReference>
<evidence type="ECO:0000256" key="4">
    <source>
        <dbReference type="RuleBase" id="RU362118"/>
    </source>
</evidence>
<keyword evidence="2 3" id="KW-0663">Pyridoxal phosphate</keyword>
<dbReference type="Proteomes" id="UP001598201">
    <property type="component" value="Unassembled WGS sequence"/>
</dbReference>
<dbReference type="InterPro" id="IPR015422">
    <property type="entry name" value="PyrdxlP-dep_Trfase_small"/>
</dbReference>
<dbReference type="GO" id="GO:0016846">
    <property type="term" value="F:carbon-sulfur lyase activity"/>
    <property type="evidence" value="ECO:0007669"/>
    <property type="project" value="TreeGrafter"/>
</dbReference>
<sequence>MKKLNTSRSLGMRTLAVHGGQQPDALTGAIATPITAASAFSYPDFDSGARRFSGEEPGYIYSRFANPTVAVFEQKLAALEGAETAVACASGMAAISATLFALLVPGDEIIHIGTLYGGTEGVVRNLLPRYGIKPVHVTHVSELEAAFTKNTKVVLVETPANPGLDIADLAEVARLSKAAGAVSVADNTFATPYLTRPLELGIDIVLHSATKYISGHGDATGGVVAGSAALITPIRTLSLKQFGGNLSPFEASLLIRGLKTLPLRVEASSLSAQAVAEFLDGHSAVDTVFYPGLKQHPGHATASKQMKLFGGIMAIELKGGLNAARTFLDKLSIITQAVSLGDTDSLACHPASTTHSAVAPEVRRQSGITDGLVRISIGIEDTEDLIADLQQALEGL</sequence>
<dbReference type="RefSeq" id="WP_013573560.1">
    <property type="nucleotide sequence ID" value="NC_015061.1"/>
</dbReference>
<dbReference type="InterPro" id="IPR054542">
    <property type="entry name" value="Cys_met_metab_PP"/>
</dbReference>
<gene>
    <name evidence="5" type="ordered locus">Rahaq_0212</name>
    <name evidence="6" type="ORF">ACFPK4_13510</name>
</gene>
<evidence type="ECO:0000256" key="3">
    <source>
        <dbReference type="PIRSR" id="PIRSR001434-2"/>
    </source>
</evidence>
<dbReference type="GO" id="GO:0030170">
    <property type="term" value="F:pyridoxal phosphate binding"/>
    <property type="evidence" value="ECO:0007669"/>
    <property type="project" value="InterPro"/>
</dbReference>
<evidence type="ECO:0000256" key="2">
    <source>
        <dbReference type="ARBA" id="ARBA00022898"/>
    </source>
</evidence>
<reference evidence="6 8" key="3">
    <citation type="submission" date="2024-09" db="EMBL/GenBank/DDBJ databases">
        <title>Genomes of Rahnella.</title>
        <authorList>
            <person name="Mnguni F.C."/>
            <person name="Shin G.Y."/>
            <person name="Coutinho T."/>
        </authorList>
    </citation>
    <scope>NUCLEOTIDE SEQUENCE [LARGE SCALE GENOMIC DNA]</scope>
    <source>
        <strain evidence="6 8">20WA0057</strain>
    </source>
</reference>
<feature type="modified residue" description="N6-(pyridoxal phosphate)lysine" evidence="3">
    <location>
        <position position="211"/>
    </location>
</feature>
<name>A0A0H3F4Y7_RAHSY</name>
<dbReference type="PANTHER" id="PTHR11808">
    <property type="entry name" value="TRANS-SULFURATION ENZYME FAMILY MEMBER"/>
    <property type="match status" value="1"/>
</dbReference>
<dbReference type="Gene3D" id="3.90.1150.10">
    <property type="entry name" value="Aspartate Aminotransferase, domain 1"/>
    <property type="match status" value="1"/>
</dbReference>
<dbReference type="Pfam" id="PF01053">
    <property type="entry name" value="Cys_Met_Meta_PP"/>
    <property type="match status" value="1"/>
</dbReference>
<comment type="similarity">
    <text evidence="4">Belongs to the trans-sulfuration enzymes family.</text>
</comment>
<evidence type="ECO:0000313" key="7">
    <source>
        <dbReference type="Proteomes" id="UP000007257"/>
    </source>
</evidence>
<dbReference type="InterPro" id="IPR015424">
    <property type="entry name" value="PyrdxlP-dep_Trfase"/>
</dbReference>
<dbReference type="EMBL" id="JBHUCJ010000030">
    <property type="protein sequence ID" value="MFD3224554.1"/>
    <property type="molecule type" value="Genomic_DNA"/>
</dbReference>
<dbReference type="HOGENOM" id="CLU_018986_2_0_6"/>
<accession>A0A0H3F4Y7</accession>
<dbReference type="Gene3D" id="3.40.640.10">
    <property type="entry name" value="Type I PLP-dependent aspartate aminotransferase-like (Major domain)"/>
    <property type="match status" value="1"/>
</dbReference>
<dbReference type="eggNOG" id="COG0626">
    <property type="taxonomic scope" value="Bacteria"/>
</dbReference>
<protein>
    <submittedName>
        <fullName evidence="5">Cys/Met metabolism pyridoxal-phosphate-dependent protein</fullName>
    </submittedName>
    <submittedName>
        <fullName evidence="6">Trans-sulfuration enzyme family protein</fullName>
    </submittedName>
</protein>
<dbReference type="FunFam" id="3.40.640.10:FF:000046">
    <property type="entry name" value="Cystathionine gamma-lyase"/>
    <property type="match status" value="1"/>
</dbReference>
<reference evidence="5 7" key="2">
    <citation type="journal article" date="2012" name="J. Bacteriol.">
        <title>Complete Genome Sequence of Rahnella sp. Strain Y9602, a Gammaproteobacterium Isolate from Metal- and Radionuclide-Contaminated Soil.</title>
        <authorList>
            <person name="Martinez R.J."/>
            <person name="Bruce D."/>
            <person name="Detter C."/>
            <person name="Goodwin L.A."/>
            <person name="Han J."/>
            <person name="Han C.S."/>
            <person name="Held B."/>
            <person name="Land M.L."/>
            <person name="Mikhailova N."/>
            <person name="Nolan M."/>
            <person name="Pennacchio L."/>
            <person name="Pitluck S."/>
            <person name="Tapia R."/>
            <person name="Woyke T."/>
            <person name="Sobecky P.A."/>
        </authorList>
    </citation>
    <scope>NUCLEOTIDE SEQUENCE [LARGE SCALE GENOMIC DNA]</scope>
    <source>
        <strain evidence="5 7">Y9602</strain>
    </source>
</reference>
<dbReference type="SUPFAM" id="SSF53383">
    <property type="entry name" value="PLP-dependent transferases"/>
    <property type="match status" value="1"/>
</dbReference>
<dbReference type="PROSITE" id="PS00868">
    <property type="entry name" value="CYS_MET_METAB_PP"/>
    <property type="match status" value="1"/>
</dbReference>
<dbReference type="OrthoDB" id="9805807at2"/>
<reference evidence="7" key="1">
    <citation type="submission" date="2011-01" db="EMBL/GenBank/DDBJ databases">
        <title>Complete sequence of chromosome of Rahnella sp. Y9602.</title>
        <authorList>
            <consortium name="US DOE Joint Genome Institute"/>
            <person name="Lucas S."/>
            <person name="Copeland A."/>
            <person name="Lapidus A."/>
            <person name="Cheng J.-F."/>
            <person name="Goodwin L."/>
            <person name="Pitluck S."/>
            <person name="Lu M."/>
            <person name="Detter J.C."/>
            <person name="Han C."/>
            <person name="Tapia R."/>
            <person name="Land M."/>
            <person name="Hauser L."/>
            <person name="Kyrpides N."/>
            <person name="Ivanova N."/>
            <person name="Ovchinnikova G."/>
            <person name="Pagani I."/>
            <person name="Sobecky P.A."/>
            <person name="Martinez R.J."/>
            <person name="Woyke T."/>
        </authorList>
    </citation>
    <scope>NUCLEOTIDE SEQUENCE [LARGE SCALE GENOMIC DNA]</scope>
    <source>
        <strain evidence="7">Y9602</strain>
    </source>
</reference>
<evidence type="ECO:0000313" key="6">
    <source>
        <dbReference type="EMBL" id="MFD3224554.1"/>
    </source>
</evidence>
<organism evidence="5 7">
    <name type="scientific">Rahnella sp. (strain Y9602)</name>
    <dbReference type="NCBI Taxonomy" id="2703885"/>
    <lineage>
        <taxon>Bacteria</taxon>
        <taxon>Pseudomonadati</taxon>
        <taxon>Pseudomonadota</taxon>
        <taxon>Gammaproteobacteria</taxon>
        <taxon>Enterobacterales</taxon>
        <taxon>Yersiniaceae</taxon>
        <taxon>Rahnella</taxon>
    </lineage>
</organism>
<evidence type="ECO:0000313" key="8">
    <source>
        <dbReference type="Proteomes" id="UP001598201"/>
    </source>
</evidence>
<dbReference type="AlphaFoldDB" id="A0A0H3F4Y7"/>
<dbReference type="FunFam" id="3.90.1150.10:FF:000033">
    <property type="entry name" value="Cystathionine gamma-synthase"/>
    <property type="match status" value="1"/>
</dbReference>
<dbReference type="Proteomes" id="UP000007257">
    <property type="component" value="Chromosome"/>
</dbReference>
<evidence type="ECO:0000256" key="1">
    <source>
        <dbReference type="ARBA" id="ARBA00001933"/>
    </source>
</evidence>
<evidence type="ECO:0000313" key="5">
    <source>
        <dbReference type="EMBL" id="ADW71842.1"/>
    </source>
</evidence>
<dbReference type="CDD" id="cd00614">
    <property type="entry name" value="CGS_like"/>
    <property type="match status" value="1"/>
</dbReference>
<dbReference type="GO" id="GO:0005737">
    <property type="term" value="C:cytoplasm"/>
    <property type="evidence" value="ECO:0007669"/>
    <property type="project" value="TreeGrafter"/>
</dbReference>
<dbReference type="GO" id="GO:0019346">
    <property type="term" value="P:transsulfuration"/>
    <property type="evidence" value="ECO:0007669"/>
    <property type="project" value="InterPro"/>
</dbReference>
<dbReference type="KEGG" id="rah:Rahaq_0212"/>
<dbReference type="GO" id="GO:0009086">
    <property type="term" value="P:methionine biosynthetic process"/>
    <property type="evidence" value="ECO:0007669"/>
    <property type="project" value="UniProtKB-ARBA"/>
</dbReference>
<comment type="cofactor">
    <cofactor evidence="1 4">
        <name>pyridoxal 5'-phosphate</name>
        <dbReference type="ChEBI" id="CHEBI:597326"/>
    </cofactor>
</comment>
<dbReference type="InterPro" id="IPR000277">
    <property type="entry name" value="Cys/Met-Metab_PyrdxlP-dep_enz"/>
</dbReference>
<proteinExistence type="inferred from homology"/>
<dbReference type="InterPro" id="IPR015421">
    <property type="entry name" value="PyrdxlP-dep_Trfase_major"/>
</dbReference>
<dbReference type="GeneID" id="95419066"/>